<dbReference type="PANTHER" id="PTHR43875">
    <property type="entry name" value="MALTODEXTRIN IMPORT ATP-BINDING PROTEIN MSMX"/>
    <property type="match status" value="1"/>
</dbReference>
<dbReference type="Gene3D" id="3.40.50.300">
    <property type="entry name" value="P-loop containing nucleotide triphosphate hydrolases"/>
    <property type="match status" value="1"/>
</dbReference>
<dbReference type="GO" id="GO:0005524">
    <property type="term" value="F:ATP binding"/>
    <property type="evidence" value="ECO:0007669"/>
    <property type="project" value="UniProtKB-KW"/>
</dbReference>
<keyword evidence="4 7" id="KW-0067">ATP-binding</keyword>
<dbReference type="KEGG" id="lit:FPZ52_15395"/>
<dbReference type="GO" id="GO:0008643">
    <property type="term" value="P:carbohydrate transport"/>
    <property type="evidence" value="ECO:0007669"/>
    <property type="project" value="InterPro"/>
</dbReference>
<keyword evidence="7" id="KW-0614">Plasmid</keyword>
<dbReference type="GO" id="GO:0140359">
    <property type="term" value="F:ABC-type transporter activity"/>
    <property type="evidence" value="ECO:0007669"/>
    <property type="project" value="InterPro"/>
</dbReference>
<evidence type="ECO:0000313" key="7">
    <source>
        <dbReference type="EMBL" id="QDY71096.1"/>
    </source>
</evidence>
<dbReference type="PROSITE" id="PS00211">
    <property type="entry name" value="ABC_TRANSPORTER_1"/>
    <property type="match status" value="1"/>
</dbReference>
<dbReference type="InterPro" id="IPR008995">
    <property type="entry name" value="Mo/tungstate-bd_C_term_dom"/>
</dbReference>
<evidence type="ECO:0000259" key="6">
    <source>
        <dbReference type="PROSITE" id="PS50893"/>
    </source>
</evidence>
<dbReference type="RefSeq" id="WP_146366512.1">
    <property type="nucleotide sequence ID" value="NZ_CP042264.1"/>
</dbReference>
<name>A0A5B8IC39_9RHOB</name>
<dbReference type="InterPro" id="IPR047641">
    <property type="entry name" value="ABC_transpr_MalK/UgpC-like"/>
</dbReference>
<protein>
    <submittedName>
        <fullName evidence="7">sn-glycerol-3-phosphate ABC transporter ATP-binding protein UgpC</fullName>
    </submittedName>
</protein>
<dbReference type="Pfam" id="PF00005">
    <property type="entry name" value="ABC_tran"/>
    <property type="match status" value="1"/>
</dbReference>
<dbReference type="InterPro" id="IPR003593">
    <property type="entry name" value="AAA+_ATPase"/>
</dbReference>
<organism evidence="7 8">
    <name type="scientific">Qingshengfaniella alkalisoli</name>
    <dbReference type="NCBI Taxonomy" id="2599296"/>
    <lineage>
        <taxon>Bacteria</taxon>
        <taxon>Pseudomonadati</taxon>
        <taxon>Pseudomonadota</taxon>
        <taxon>Alphaproteobacteria</taxon>
        <taxon>Rhodobacterales</taxon>
        <taxon>Paracoccaceae</taxon>
        <taxon>Qingshengfaniella</taxon>
    </lineage>
</organism>
<dbReference type="GO" id="GO:0055052">
    <property type="term" value="C:ATP-binding cassette (ABC) transporter complex, substrate-binding subunit-containing"/>
    <property type="evidence" value="ECO:0007669"/>
    <property type="project" value="TreeGrafter"/>
</dbReference>
<dbReference type="EMBL" id="CP042264">
    <property type="protein sequence ID" value="QDY71096.1"/>
    <property type="molecule type" value="Genomic_DNA"/>
</dbReference>
<reference evidence="7 8" key="1">
    <citation type="submission" date="2019-07" db="EMBL/GenBank/DDBJ databases">
        <title>Litoreibacter alkalisoli sp. nov., isolated from saline-alkaline soil.</title>
        <authorList>
            <person name="Wang S."/>
            <person name="Xu L."/>
            <person name="Xing Y.-T."/>
            <person name="Sun J.-Q."/>
        </authorList>
    </citation>
    <scope>NUCLEOTIDE SEQUENCE [LARGE SCALE GENOMIC DNA]</scope>
    <source>
        <strain evidence="7 8">LN3S51</strain>
        <plasmid evidence="7 8">unnamed3</plasmid>
    </source>
</reference>
<dbReference type="CDD" id="cd03301">
    <property type="entry name" value="ABC_MalK_N"/>
    <property type="match status" value="1"/>
</dbReference>
<dbReference type="Gene3D" id="2.40.50.100">
    <property type="match status" value="1"/>
</dbReference>
<dbReference type="OrthoDB" id="9767663at2"/>
<dbReference type="GO" id="GO:0016887">
    <property type="term" value="F:ATP hydrolysis activity"/>
    <property type="evidence" value="ECO:0007669"/>
    <property type="project" value="InterPro"/>
</dbReference>
<feature type="region of interest" description="Disordered" evidence="5">
    <location>
        <begin position="353"/>
        <end position="376"/>
    </location>
</feature>
<dbReference type="InterPro" id="IPR012340">
    <property type="entry name" value="NA-bd_OB-fold"/>
</dbReference>
<sequence>MVGLSLFGLTRRFGEGQPTVDGIDLVVADKEFVVLVGPSGCGKSTTLRLIAGLDAPDAGTIHIGEREVQGLDPGARDVAMVFQNYALYPHMTVARNLGFGLRKRGLAKAERVARVKDAARMLEIEDLLDRRPAALSGGQRQRVAMGRALVREPALFLFDEPLSNLDARLRTQMRTEIKRMSRVAETTSIFVTHDQVEAMTMADRVVVMRDGRIEQAATPMQIYHQPATRFVAEFVGSPAMTILPAQIGDGGQTVSLLGQRFEVPNERQADFVQHSRRRIEIGFRPEDMRLGGPVPARVEVVEALGVEALVHVATEDGPRCSLRMAPVDAPRTGDKVGLLPDIARAHLIDPASGRVLSAPPIPQNRTPYAIPEGETG</sequence>
<evidence type="ECO:0000256" key="2">
    <source>
        <dbReference type="ARBA" id="ARBA00022448"/>
    </source>
</evidence>
<dbReference type="SUPFAM" id="SSF52540">
    <property type="entry name" value="P-loop containing nucleoside triphosphate hydrolases"/>
    <property type="match status" value="1"/>
</dbReference>
<accession>A0A5B8IC39</accession>
<dbReference type="SMART" id="SM00382">
    <property type="entry name" value="AAA"/>
    <property type="match status" value="1"/>
</dbReference>
<dbReference type="PROSITE" id="PS50893">
    <property type="entry name" value="ABC_TRANSPORTER_2"/>
    <property type="match status" value="1"/>
</dbReference>
<gene>
    <name evidence="7" type="primary">ugpC</name>
    <name evidence="7" type="ORF">FPZ52_15395</name>
</gene>
<evidence type="ECO:0000313" key="8">
    <source>
        <dbReference type="Proteomes" id="UP000318483"/>
    </source>
</evidence>
<dbReference type="PANTHER" id="PTHR43875:SF1">
    <property type="entry name" value="OSMOPROTECTIVE COMPOUNDS UPTAKE ATP-BINDING PROTEIN GGTA"/>
    <property type="match status" value="1"/>
</dbReference>
<keyword evidence="3" id="KW-0547">Nucleotide-binding</keyword>
<keyword evidence="2" id="KW-0813">Transport</keyword>
<dbReference type="SUPFAM" id="SSF50331">
    <property type="entry name" value="MOP-like"/>
    <property type="match status" value="1"/>
</dbReference>
<dbReference type="InterPro" id="IPR017871">
    <property type="entry name" value="ABC_transporter-like_CS"/>
</dbReference>
<dbReference type="InterPro" id="IPR027417">
    <property type="entry name" value="P-loop_NTPase"/>
</dbReference>
<comment type="similarity">
    <text evidence="1">Belongs to the ABC transporter superfamily.</text>
</comment>
<geneLocation type="plasmid" evidence="7 8">
    <name>unnamed3</name>
</geneLocation>
<proteinExistence type="inferred from homology"/>
<dbReference type="Pfam" id="PF08402">
    <property type="entry name" value="TOBE_2"/>
    <property type="match status" value="1"/>
</dbReference>
<dbReference type="InterPro" id="IPR013611">
    <property type="entry name" value="Transp-assoc_OB_typ2"/>
</dbReference>
<evidence type="ECO:0000256" key="5">
    <source>
        <dbReference type="SAM" id="MobiDB-lite"/>
    </source>
</evidence>
<evidence type="ECO:0000256" key="1">
    <source>
        <dbReference type="ARBA" id="ARBA00005417"/>
    </source>
</evidence>
<dbReference type="InterPro" id="IPR003439">
    <property type="entry name" value="ABC_transporter-like_ATP-bd"/>
</dbReference>
<dbReference type="FunFam" id="3.40.50.300:FF:000042">
    <property type="entry name" value="Maltose/maltodextrin ABC transporter, ATP-binding protein"/>
    <property type="match status" value="1"/>
</dbReference>
<evidence type="ECO:0000256" key="3">
    <source>
        <dbReference type="ARBA" id="ARBA00022741"/>
    </source>
</evidence>
<dbReference type="AlphaFoldDB" id="A0A5B8IC39"/>
<evidence type="ECO:0000256" key="4">
    <source>
        <dbReference type="ARBA" id="ARBA00022840"/>
    </source>
</evidence>
<dbReference type="Gene3D" id="2.40.50.140">
    <property type="entry name" value="Nucleic acid-binding proteins"/>
    <property type="match status" value="1"/>
</dbReference>
<keyword evidence="8" id="KW-1185">Reference proteome</keyword>
<dbReference type="Proteomes" id="UP000318483">
    <property type="component" value="Plasmid unnamed3"/>
</dbReference>
<feature type="domain" description="ABC transporter" evidence="6">
    <location>
        <begin position="4"/>
        <end position="235"/>
    </location>
</feature>
<dbReference type="InterPro" id="IPR015855">
    <property type="entry name" value="ABC_transpr_MalK-like"/>
</dbReference>
<dbReference type="NCBIfam" id="NF008653">
    <property type="entry name" value="PRK11650.1"/>
    <property type="match status" value="1"/>
</dbReference>